<dbReference type="Proteomes" id="UP000078340">
    <property type="component" value="Unassembled WGS sequence"/>
</dbReference>
<feature type="compositionally biased region" description="Basic and acidic residues" evidence="1">
    <location>
        <begin position="71"/>
        <end position="84"/>
    </location>
</feature>
<name>A0A179HFF4_PURLI</name>
<evidence type="ECO:0000256" key="1">
    <source>
        <dbReference type="SAM" id="MobiDB-lite"/>
    </source>
</evidence>
<feature type="region of interest" description="Disordered" evidence="1">
    <location>
        <begin position="71"/>
        <end position="103"/>
    </location>
</feature>
<evidence type="ECO:0000313" key="3">
    <source>
        <dbReference type="Proteomes" id="UP000078340"/>
    </source>
</evidence>
<comment type="caution">
    <text evidence="2">The sequence shown here is derived from an EMBL/GenBank/DDBJ whole genome shotgun (WGS) entry which is preliminary data.</text>
</comment>
<organism evidence="2 3">
    <name type="scientific">Purpureocillium lilacinum</name>
    <name type="common">Paecilomyces lilacinus</name>
    <dbReference type="NCBI Taxonomy" id="33203"/>
    <lineage>
        <taxon>Eukaryota</taxon>
        <taxon>Fungi</taxon>
        <taxon>Dikarya</taxon>
        <taxon>Ascomycota</taxon>
        <taxon>Pezizomycotina</taxon>
        <taxon>Sordariomycetes</taxon>
        <taxon>Hypocreomycetidae</taxon>
        <taxon>Hypocreales</taxon>
        <taxon>Ophiocordycipitaceae</taxon>
        <taxon>Purpureocillium</taxon>
    </lineage>
</organism>
<accession>A0A179HFF4</accession>
<sequence length="103" mass="11093">MRNSESLPSVLCARARHGLANRRSNDDTDEVDDGCKAVMMGMFFFLGHRWGGVADARHLLFPILSAYRRGEEGAHEATEGKRPALEPMAGAACQGPLPDGAVP</sequence>
<gene>
    <name evidence="2" type="ORF">VFPFJ_07209</name>
</gene>
<evidence type="ECO:0000313" key="2">
    <source>
        <dbReference type="EMBL" id="OAQ88744.1"/>
    </source>
</evidence>
<proteinExistence type="predicted"/>
<reference evidence="2 3" key="1">
    <citation type="submission" date="2016-02" db="EMBL/GenBank/DDBJ databases">
        <title>Biosynthesis of antibiotic leucinostatins and their inhibition on Phytophthora in bio-control Purpureocillium lilacinum.</title>
        <authorList>
            <person name="Wang G."/>
            <person name="Liu Z."/>
            <person name="Lin R."/>
            <person name="Li E."/>
            <person name="Mao Z."/>
            <person name="Ling J."/>
            <person name="Yin W."/>
            <person name="Xie B."/>
        </authorList>
    </citation>
    <scope>NUCLEOTIDE SEQUENCE [LARGE SCALE GENOMIC DNA]</scope>
    <source>
        <strain evidence="2">PLFJ-1</strain>
    </source>
</reference>
<dbReference type="EMBL" id="LSBI01000006">
    <property type="protein sequence ID" value="OAQ88744.1"/>
    <property type="molecule type" value="Genomic_DNA"/>
</dbReference>
<protein>
    <submittedName>
        <fullName evidence="2">Uncharacterized protein</fullName>
    </submittedName>
</protein>
<dbReference type="AlphaFoldDB" id="A0A179HFF4"/>